<proteinExistence type="predicted"/>
<dbReference type="InParanoid" id="A0A2J6SJI0"/>
<dbReference type="GeneID" id="36589719"/>
<name>A0A2J6SJI0_9HELO</name>
<sequence>MPKVTHVTYNQGLPSKHLHLGNLVHDFQKPDTLEPYIEKSYTDIAEAPPAWAESRPLENFALTLGEDDEADDSEEEEGPRYRVAAAAKSVKLDIKDPVKFFNEVTLKSEDAKKWLASHLSAAEDLQPKPKPQIWMLTGLILMTHATWTRLSSKQKFTPGLPAPFDPTGVTAIRRSSVSEHVKPVFGYEESEDNKLVPGGAVIHETGKYPGTRGWAAQWELVDAHVLPADKGKGGNNELALHVPGQGAKIAAVDLKAGEYATNGDEGVVDDEEYWEKFLDVVEEYE</sequence>
<evidence type="ECO:0000313" key="2">
    <source>
        <dbReference type="Proteomes" id="UP000235371"/>
    </source>
</evidence>
<dbReference type="RefSeq" id="XP_024727836.1">
    <property type="nucleotide sequence ID" value="XM_024881642.1"/>
</dbReference>
<protein>
    <submittedName>
        <fullName evidence="1">Uncharacterized protein</fullName>
    </submittedName>
</protein>
<keyword evidence="2" id="KW-1185">Reference proteome</keyword>
<evidence type="ECO:0000313" key="1">
    <source>
        <dbReference type="EMBL" id="PMD50932.1"/>
    </source>
</evidence>
<dbReference type="AlphaFoldDB" id="A0A2J6SJI0"/>
<dbReference type="STRING" id="1095630.A0A2J6SJI0"/>
<dbReference type="OrthoDB" id="4670414at2759"/>
<dbReference type="Proteomes" id="UP000235371">
    <property type="component" value="Unassembled WGS sequence"/>
</dbReference>
<gene>
    <name evidence="1" type="ORF">K444DRAFT_620122</name>
</gene>
<reference evidence="1 2" key="1">
    <citation type="submission" date="2016-04" db="EMBL/GenBank/DDBJ databases">
        <title>A degradative enzymes factory behind the ericoid mycorrhizal symbiosis.</title>
        <authorList>
            <consortium name="DOE Joint Genome Institute"/>
            <person name="Martino E."/>
            <person name="Morin E."/>
            <person name="Grelet G."/>
            <person name="Kuo A."/>
            <person name="Kohler A."/>
            <person name="Daghino S."/>
            <person name="Barry K."/>
            <person name="Choi C."/>
            <person name="Cichocki N."/>
            <person name="Clum A."/>
            <person name="Copeland A."/>
            <person name="Hainaut M."/>
            <person name="Haridas S."/>
            <person name="Labutti K."/>
            <person name="Lindquist E."/>
            <person name="Lipzen A."/>
            <person name="Khouja H.-R."/>
            <person name="Murat C."/>
            <person name="Ohm R."/>
            <person name="Olson A."/>
            <person name="Spatafora J."/>
            <person name="Veneault-Fourrey C."/>
            <person name="Henrissat B."/>
            <person name="Grigoriev I."/>
            <person name="Martin F."/>
            <person name="Perotto S."/>
        </authorList>
    </citation>
    <scope>NUCLEOTIDE SEQUENCE [LARGE SCALE GENOMIC DNA]</scope>
    <source>
        <strain evidence="1 2">E</strain>
    </source>
</reference>
<accession>A0A2J6SJI0</accession>
<organism evidence="1 2">
    <name type="scientific">Hyaloscypha bicolor E</name>
    <dbReference type="NCBI Taxonomy" id="1095630"/>
    <lineage>
        <taxon>Eukaryota</taxon>
        <taxon>Fungi</taxon>
        <taxon>Dikarya</taxon>
        <taxon>Ascomycota</taxon>
        <taxon>Pezizomycotina</taxon>
        <taxon>Leotiomycetes</taxon>
        <taxon>Helotiales</taxon>
        <taxon>Hyaloscyphaceae</taxon>
        <taxon>Hyaloscypha</taxon>
        <taxon>Hyaloscypha bicolor</taxon>
    </lineage>
</organism>
<dbReference type="EMBL" id="KZ613912">
    <property type="protein sequence ID" value="PMD50932.1"/>
    <property type="molecule type" value="Genomic_DNA"/>
</dbReference>